<gene>
    <name evidence="2" type="ORF">NLJ89_g4124</name>
</gene>
<evidence type="ECO:0000313" key="2">
    <source>
        <dbReference type="EMBL" id="KAJ3511392.1"/>
    </source>
</evidence>
<dbReference type="AlphaFoldDB" id="A0A9W8K939"/>
<sequence>MASSVLVLPPTAASTRLDVVFDEKLALKERVQVPETLGIQAKAHAFSSSRGETVDEGLPSNHVERQLGETEVSYFLPSRESGVNDMYLHLGGRIPASLVQRERVVLVWAIMRVRHALLASRVTMHGYHDIRFEYDAPLSPFEAVEEANRALEYRSQTKDELISSYLNGPRTLSSDRLSYLVVSSSESEQGGEQDCHFMICATHFLGDGMALHQFANDFFGLLGGSSDLASLGQTLSDEWSQRVKSDGGPDITFFHRRSTPSGVNVKVEPGDSSRRLRRGTKEVNLSFERDVTKTILKTCKARGVSISAALFAICNIAWARAHAEGWDLPIMMYSALNMRPNLLADKRLNDSYWFIAIGYFNVVLPTFFPKSSDSSQLFWHRARSAKTQSIKAAKSPMNVSRCREMANERGARARVWAKEDDDKAAGIVPPKPIAASNPTSQSPSKPKVPSTALIGLSLLGNLDGIYKHANFPTIKLHTLTTGSRQRAGGMLLFGYTFVDRLWVSLGYDENGFEEETVQKFWKSVLSAIDEFLTK</sequence>
<protein>
    <submittedName>
        <fullName evidence="2">Uncharacterized protein</fullName>
    </submittedName>
</protein>
<comment type="caution">
    <text evidence="2">The sequence shown here is derived from an EMBL/GenBank/DDBJ whole genome shotgun (WGS) entry which is preliminary data.</text>
</comment>
<keyword evidence="3" id="KW-1185">Reference proteome</keyword>
<dbReference type="Proteomes" id="UP001148786">
    <property type="component" value="Unassembled WGS sequence"/>
</dbReference>
<accession>A0A9W8K939</accession>
<proteinExistence type="predicted"/>
<evidence type="ECO:0000313" key="3">
    <source>
        <dbReference type="Proteomes" id="UP001148786"/>
    </source>
</evidence>
<organism evidence="2 3">
    <name type="scientific">Agrocybe chaxingu</name>
    <dbReference type="NCBI Taxonomy" id="84603"/>
    <lineage>
        <taxon>Eukaryota</taxon>
        <taxon>Fungi</taxon>
        <taxon>Dikarya</taxon>
        <taxon>Basidiomycota</taxon>
        <taxon>Agaricomycotina</taxon>
        <taxon>Agaricomycetes</taxon>
        <taxon>Agaricomycetidae</taxon>
        <taxon>Agaricales</taxon>
        <taxon>Agaricineae</taxon>
        <taxon>Strophariaceae</taxon>
        <taxon>Agrocybe</taxon>
    </lineage>
</organism>
<evidence type="ECO:0000256" key="1">
    <source>
        <dbReference type="SAM" id="MobiDB-lite"/>
    </source>
</evidence>
<name>A0A9W8K939_9AGAR</name>
<dbReference type="EMBL" id="JANKHO010000330">
    <property type="protein sequence ID" value="KAJ3511392.1"/>
    <property type="molecule type" value="Genomic_DNA"/>
</dbReference>
<reference evidence="2" key="1">
    <citation type="submission" date="2022-07" db="EMBL/GenBank/DDBJ databases">
        <title>Genome Sequence of Agrocybe chaxingu.</title>
        <authorList>
            <person name="Buettner E."/>
        </authorList>
    </citation>
    <scope>NUCLEOTIDE SEQUENCE</scope>
    <source>
        <strain evidence="2">MP-N11</strain>
    </source>
</reference>
<dbReference type="InterPro" id="IPR023213">
    <property type="entry name" value="CAT-like_dom_sf"/>
</dbReference>
<dbReference type="OrthoDB" id="3355480at2759"/>
<dbReference type="Gene3D" id="3.30.559.30">
    <property type="entry name" value="Nonribosomal peptide synthetase, condensation domain"/>
    <property type="match status" value="1"/>
</dbReference>
<feature type="region of interest" description="Disordered" evidence="1">
    <location>
        <begin position="424"/>
        <end position="448"/>
    </location>
</feature>
<dbReference type="Gene3D" id="3.30.559.10">
    <property type="entry name" value="Chloramphenicol acetyltransferase-like domain"/>
    <property type="match status" value="1"/>
</dbReference>